<organism evidence="2 3">
    <name type="scientific">Micromonospora purpureochromogenes</name>
    <dbReference type="NCBI Taxonomy" id="47872"/>
    <lineage>
        <taxon>Bacteria</taxon>
        <taxon>Bacillati</taxon>
        <taxon>Actinomycetota</taxon>
        <taxon>Actinomycetes</taxon>
        <taxon>Micromonosporales</taxon>
        <taxon>Micromonosporaceae</taxon>
        <taxon>Micromonospora</taxon>
    </lineage>
</organism>
<sequence length="144" mass="14443">MIGRISSATATAVNPPTRAFAVRGTARSGPSGDTVPNSTAVLPACTITAPLPRNTTATEIASATTKPVCTGPAPITSMIRSPASTPRITPASSSTVRRTRLPIAAAIVPTAAAGANSGCGLCSRLLAMDQDSPAASPAWRAMMK</sequence>
<proteinExistence type="predicted"/>
<dbReference type="EMBL" id="JACCCQ010000001">
    <property type="protein sequence ID" value="NYF56662.1"/>
    <property type="molecule type" value="Genomic_DNA"/>
</dbReference>
<evidence type="ECO:0000313" key="3">
    <source>
        <dbReference type="Proteomes" id="UP000631553"/>
    </source>
</evidence>
<feature type="region of interest" description="Disordered" evidence="1">
    <location>
        <begin position="62"/>
        <end position="95"/>
    </location>
</feature>
<accession>A0ABX2RJG8</accession>
<name>A0ABX2RJG8_9ACTN</name>
<keyword evidence="3" id="KW-1185">Reference proteome</keyword>
<reference evidence="2 3" key="1">
    <citation type="submission" date="2020-07" db="EMBL/GenBank/DDBJ databases">
        <title>Sequencing the genomes of 1000 actinobacteria strains.</title>
        <authorList>
            <person name="Klenk H.-P."/>
        </authorList>
    </citation>
    <scope>NUCLEOTIDE SEQUENCE [LARGE SCALE GENOMIC DNA]</scope>
    <source>
        <strain evidence="2 3">DSM 43814</strain>
    </source>
</reference>
<comment type="caution">
    <text evidence="2">The sequence shown here is derived from an EMBL/GenBank/DDBJ whole genome shotgun (WGS) entry which is preliminary data.</text>
</comment>
<gene>
    <name evidence="2" type="ORF">HDA35_002493</name>
</gene>
<evidence type="ECO:0000313" key="2">
    <source>
        <dbReference type="EMBL" id="NYF56662.1"/>
    </source>
</evidence>
<feature type="compositionally biased region" description="Polar residues" evidence="1">
    <location>
        <begin position="78"/>
        <end position="95"/>
    </location>
</feature>
<evidence type="ECO:0000256" key="1">
    <source>
        <dbReference type="SAM" id="MobiDB-lite"/>
    </source>
</evidence>
<protein>
    <submittedName>
        <fullName evidence="2">Uncharacterized protein</fullName>
    </submittedName>
</protein>
<dbReference type="Proteomes" id="UP000631553">
    <property type="component" value="Unassembled WGS sequence"/>
</dbReference>